<dbReference type="GO" id="GO:0006352">
    <property type="term" value="P:DNA-templated transcription initiation"/>
    <property type="evidence" value="ECO:0007669"/>
    <property type="project" value="InterPro"/>
</dbReference>
<name>A0A7J5A912_9FLAO</name>
<reference evidence="8 9" key="1">
    <citation type="submission" date="2019-09" db="EMBL/GenBank/DDBJ databases">
        <authorList>
            <person name="Cao W.R."/>
        </authorList>
    </citation>
    <scope>NUCLEOTIDE SEQUENCE [LARGE SCALE GENOMIC DNA]</scope>
    <source>
        <strain evidence="9">a4</strain>
    </source>
</reference>
<dbReference type="EMBL" id="WAAU01000031">
    <property type="protein sequence ID" value="KAB1153629.1"/>
    <property type="molecule type" value="Genomic_DNA"/>
</dbReference>
<dbReference type="InterPro" id="IPR039425">
    <property type="entry name" value="RNA_pol_sigma-70-like"/>
</dbReference>
<dbReference type="CDD" id="cd06171">
    <property type="entry name" value="Sigma70_r4"/>
    <property type="match status" value="1"/>
</dbReference>
<dbReference type="GO" id="GO:0016987">
    <property type="term" value="F:sigma factor activity"/>
    <property type="evidence" value="ECO:0007669"/>
    <property type="project" value="UniProtKB-KW"/>
</dbReference>
<evidence type="ECO:0000256" key="5">
    <source>
        <dbReference type="ARBA" id="ARBA00023163"/>
    </source>
</evidence>
<accession>A0A7J5A912</accession>
<dbReference type="Gene3D" id="1.10.1740.10">
    <property type="match status" value="1"/>
</dbReference>
<evidence type="ECO:0000259" key="7">
    <source>
        <dbReference type="Pfam" id="PF08281"/>
    </source>
</evidence>
<dbReference type="RefSeq" id="WP_150901168.1">
    <property type="nucleotide sequence ID" value="NZ_WAAU01000031.1"/>
</dbReference>
<dbReference type="GO" id="GO:0003677">
    <property type="term" value="F:DNA binding"/>
    <property type="evidence" value="ECO:0007669"/>
    <property type="project" value="UniProtKB-KW"/>
</dbReference>
<keyword evidence="3" id="KW-0731">Sigma factor</keyword>
<dbReference type="OrthoDB" id="9795666at2"/>
<keyword evidence="9" id="KW-1185">Reference proteome</keyword>
<keyword evidence="2" id="KW-0805">Transcription regulation</keyword>
<sequence>MKKLNNITDKDLILAYKEGNQKALTALVKKWHVQFCKLAFWYVKDRDIAKDVAQESWQVIIRKLGELENPNRFKSWAISIVNRKAIDWLRADKRVLDKYQKYYNEHRKEVISIEVSEEEKLKSSLLKAIQKLSIEQQMVVKLFYTESYSLKEISKLLDISVGTAKSRLFHAREKLKKIIKT</sequence>
<evidence type="ECO:0000256" key="1">
    <source>
        <dbReference type="ARBA" id="ARBA00010641"/>
    </source>
</evidence>
<dbReference type="SUPFAM" id="SSF88659">
    <property type="entry name" value="Sigma3 and sigma4 domains of RNA polymerase sigma factors"/>
    <property type="match status" value="1"/>
</dbReference>
<dbReference type="InterPro" id="IPR036388">
    <property type="entry name" value="WH-like_DNA-bd_sf"/>
</dbReference>
<dbReference type="PANTHER" id="PTHR43133">
    <property type="entry name" value="RNA POLYMERASE ECF-TYPE SIGMA FACTO"/>
    <property type="match status" value="1"/>
</dbReference>
<comment type="similarity">
    <text evidence="1">Belongs to the sigma-70 factor family. ECF subfamily.</text>
</comment>
<dbReference type="InterPro" id="IPR013325">
    <property type="entry name" value="RNA_pol_sigma_r2"/>
</dbReference>
<dbReference type="InterPro" id="IPR007627">
    <property type="entry name" value="RNA_pol_sigma70_r2"/>
</dbReference>
<dbReference type="AlphaFoldDB" id="A0A7J5A912"/>
<evidence type="ECO:0000256" key="2">
    <source>
        <dbReference type="ARBA" id="ARBA00023015"/>
    </source>
</evidence>
<dbReference type="InterPro" id="IPR013249">
    <property type="entry name" value="RNA_pol_sigma70_r4_t2"/>
</dbReference>
<evidence type="ECO:0000313" key="8">
    <source>
        <dbReference type="EMBL" id="KAB1153629.1"/>
    </source>
</evidence>
<protein>
    <submittedName>
        <fullName evidence="8">RNA polymerase sigma factor</fullName>
    </submittedName>
</protein>
<evidence type="ECO:0000256" key="3">
    <source>
        <dbReference type="ARBA" id="ARBA00023082"/>
    </source>
</evidence>
<dbReference type="SUPFAM" id="SSF88946">
    <property type="entry name" value="Sigma2 domain of RNA polymerase sigma factors"/>
    <property type="match status" value="1"/>
</dbReference>
<dbReference type="Gene3D" id="1.10.10.10">
    <property type="entry name" value="Winged helix-like DNA-binding domain superfamily/Winged helix DNA-binding domain"/>
    <property type="match status" value="1"/>
</dbReference>
<dbReference type="Pfam" id="PF04542">
    <property type="entry name" value="Sigma70_r2"/>
    <property type="match status" value="1"/>
</dbReference>
<keyword evidence="4" id="KW-0238">DNA-binding</keyword>
<feature type="domain" description="RNA polymerase sigma-70 region 2" evidence="6">
    <location>
        <begin position="27"/>
        <end position="94"/>
    </location>
</feature>
<dbReference type="InterPro" id="IPR013324">
    <property type="entry name" value="RNA_pol_sigma_r3/r4-like"/>
</dbReference>
<evidence type="ECO:0000259" key="6">
    <source>
        <dbReference type="Pfam" id="PF04542"/>
    </source>
</evidence>
<organism evidence="8 9">
    <name type="scientific">Tenacibaculum aiptasiae</name>
    <dbReference type="NCBI Taxonomy" id="426481"/>
    <lineage>
        <taxon>Bacteria</taxon>
        <taxon>Pseudomonadati</taxon>
        <taxon>Bacteroidota</taxon>
        <taxon>Flavobacteriia</taxon>
        <taxon>Flavobacteriales</taxon>
        <taxon>Flavobacteriaceae</taxon>
        <taxon>Tenacibaculum</taxon>
    </lineage>
</organism>
<evidence type="ECO:0000313" key="9">
    <source>
        <dbReference type="Proteomes" id="UP000467305"/>
    </source>
</evidence>
<gene>
    <name evidence="8" type="ORF">F7018_16305</name>
</gene>
<dbReference type="Pfam" id="PF08281">
    <property type="entry name" value="Sigma70_r4_2"/>
    <property type="match status" value="1"/>
</dbReference>
<proteinExistence type="inferred from homology"/>
<comment type="caution">
    <text evidence="8">The sequence shown here is derived from an EMBL/GenBank/DDBJ whole genome shotgun (WGS) entry which is preliminary data.</text>
</comment>
<dbReference type="NCBIfam" id="TIGR02937">
    <property type="entry name" value="sigma70-ECF"/>
    <property type="match status" value="1"/>
</dbReference>
<evidence type="ECO:0000256" key="4">
    <source>
        <dbReference type="ARBA" id="ARBA00023125"/>
    </source>
</evidence>
<feature type="domain" description="RNA polymerase sigma factor 70 region 4 type 2" evidence="7">
    <location>
        <begin position="124"/>
        <end position="175"/>
    </location>
</feature>
<dbReference type="PANTHER" id="PTHR43133:SF8">
    <property type="entry name" value="RNA POLYMERASE SIGMA FACTOR HI_1459-RELATED"/>
    <property type="match status" value="1"/>
</dbReference>
<dbReference type="Proteomes" id="UP000467305">
    <property type="component" value="Unassembled WGS sequence"/>
</dbReference>
<dbReference type="InterPro" id="IPR014284">
    <property type="entry name" value="RNA_pol_sigma-70_dom"/>
</dbReference>
<keyword evidence="5" id="KW-0804">Transcription</keyword>